<evidence type="ECO:0000256" key="4">
    <source>
        <dbReference type="ARBA" id="ARBA00022519"/>
    </source>
</evidence>
<sequence length="257" mass="27991">MIRIDSLSVAFDTPRGPHTVLSELDLVLRDGSFTVVLGPSGCGKTTLLNVVAGFIAPSAGTVSLDAKTVTGPGSERGMVFQDDALLPWQNVEQNIGFGLVLAGAPQAQRRATVSALLDLTGLTAYARYPLWKISGGMRQRVGLARALAVDPRFLLLDEPLGALDSSTRLKMQEYLLTLWKRCGKGMVMITHDISEALFMATDLVLMRANPGRIASVQRLDFGERFVARETSRAIKADPAFLRLRDDIESQIFADEEE</sequence>
<dbReference type="PANTHER" id="PTHR42788:SF18">
    <property type="entry name" value="TAURINE IMPORT ATP-BINDING PROTEIN TAUB"/>
    <property type="match status" value="1"/>
</dbReference>
<keyword evidence="3" id="KW-1003">Cell membrane</keyword>
<keyword evidence="4" id="KW-0997">Cell inner membrane</keyword>
<gene>
    <name evidence="10" type="primary">tauB</name>
    <name evidence="10" type="ORF">EOS_15800</name>
</gene>
<dbReference type="RefSeq" id="WP_047847609.1">
    <property type="nucleotide sequence ID" value="NZ_AEJF01000096.1"/>
</dbReference>
<dbReference type="InterPro" id="IPR003593">
    <property type="entry name" value="AAA+_ATPase"/>
</dbReference>
<dbReference type="PROSITE" id="PS50893">
    <property type="entry name" value="ABC_TRANSPORTER_2"/>
    <property type="match status" value="1"/>
</dbReference>
<dbReference type="EC" id="3.6.3.36" evidence="10"/>
<keyword evidence="5" id="KW-0547">Nucleotide-binding</keyword>
<dbReference type="EMBL" id="AEJF01000096">
    <property type="protein sequence ID" value="KLU25232.1"/>
    <property type="molecule type" value="Genomic_DNA"/>
</dbReference>
<keyword evidence="2" id="KW-0813">Transport</keyword>
<evidence type="ECO:0000256" key="1">
    <source>
        <dbReference type="ARBA" id="ARBA00005417"/>
    </source>
</evidence>
<dbReference type="InterPro" id="IPR050166">
    <property type="entry name" value="ABC_transporter_ATP-bind"/>
</dbReference>
<dbReference type="Pfam" id="PF00005">
    <property type="entry name" value="ABC_tran"/>
    <property type="match status" value="1"/>
</dbReference>
<evidence type="ECO:0000313" key="10">
    <source>
        <dbReference type="EMBL" id="KLU25232.1"/>
    </source>
</evidence>
<comment type="caution">
    <text evidence="10">The sequence shown here is derived from an EMBL/GenBank/DDBJ whole genome shotgun (WGS) entry which is preliminary data.</text>
</comment>
<dbReference type="PROSITE" id="PS00211">
    <property type="entry name" value="ABC_TRANSPORTER_1"/>
    <property type="match status" value="1"/>
</dbReference>
<dbReference type="Proteomes" id="UP000035963">
    <property type="component" value="Unassembled WGS sequence"/>
</dbReference>
<dbReference type="SUPFAM" id="SSF52540">
    <property type="entry name" value="P-loop containing nucleoside triphosphate hydrolases"/>
    <property type="match status" value="1"/>
</dbReference>
<dbReference type="OrthoDB" id="9783039at2"/>
<evidence type="ECO:0000313" key="11">
    <source>
        <dbReference type="Proteomes" id="UP000035963"/>
    </source>
</evidence>
<comment type="similarity">
    <text evidence="1">Belongs to the ABC transporter superfamily.</text>
</comment>
<dbReference type="GO" id="GO:0016887">
    <property type="term" value="F:ATP hydrolysis activity"/>
    <property type="evidence" value="ECO:0007669"/>
    <property type="project" value="InterPro"/>
</dbReference>
<keyword evidence="11" id="KW-1185">Reference proteome</keyword>
<feature type="domain" description="ABC transporter" evidence="9">
    <location>
        <begin position="2"/>
        <end position="233"/>
    </location>
</feature>
<keyword evidence="10" id="KW-0378">Hydrolase</keyword>
<dbReference type="InterPro" id="IPR003439">
    <property type="entry name" value="ABC_transporter-like_ATP-bd"/>
</dbReference>
<proteinExistence type="inferred from homology"/>
<dbReference type="GO" id="GO:0005524">
    <property type="term" value="F:ATP binding"/>
    <property type="evidence" value="ECO:0007669"/>
    <property type="project" value="UniProtKB-KW"/>
</dbReference>
<evidence type="ECO:0000256" key="3">
    <source>
        <dbReference type="ARBA" id="ARBA00022475"/>
    </source>
</evidence>
<keyword evidence="8" id="KW-0472">Membrane</keyword>
<dbReference type="PANTHER" id="PTHR42788">
    <property type="entry name" value="TAURINE IMPORT ATP-BINDING PROTEIN-RELATED"/>
    <property type="match status" value="1"/>
</dbReference>
<reference evidence="10 11" key="1">
    <citation type="journal article" date="2015" name="Genome Announc.">
        <title>Draft Genome Sequence of Burkholderia sp. Strain PML1(12), an Ectomycorrhizosphere-Inhabiting Bacterium with Effective Mineral-Weathering Ability.</title>
        <authorList>
            <person name="Uroz S."/>
            <person name="Oger P."/>
        </authorList>
    </citation>
    <scope>NUCLEOTIDE SEQUENCE [LARGE SCALE GENOMIC DNA]</scope>
    <source>
        <strain evidence="11">PML1(12)</strain>
    </source>
</reference>
<evidence type="ECO:0000259" key="9">
    <source>
        <dbReference type="PROSITE" id="PS50893"/>
    </source>
</evidence>
<evidence type="ECO:0000256" key="2">
    <source>
        <dbReference type="ARBA" id="ARBA00022448"/>
    </source>
</evidence>
<dbReference type="InterPro" id="IPR017871">
    <property type="entry name" value="ABC_transporter-like_CS"/>
</dbReference>
<keyword evidence="6 10" id="KW-0067">ATP-binding</keyword>
<dbReference type="SMART" id="SM00382">
    <property type="entry name" value="AAA"/>
    <property type="match status" value="1"/>
</dbReference>
<evidence type="ECO:0000256" key="6">
    <source>
        <dbReference type="ARBA" id="ARBA00022840"/>
    </source>
</evidence>
<dbReference type="InterPro" id="IPR027417">
    <property type="entry name" value="P-loop_NTPase"/>
</dbReference>
<evidence type="ECO:0000256" key="8">
    <source>
        <dbReference type="ARBA" id="ARBA00023136"/>
    </source>
</evidence>
<accession>A0A0J1CXF3</accession>
<name>A0A0J1CXF3_9BURK</name>
<keyword evidence="7" id="KW-1278">Translocase</keyword>
<organism evidence="10 11">
    <name type="scientific">Caballeronia mineralivorans PML1(12)</name>
    <dbReference type="NCBI Taxonomy" id="908627"/>
    <lineage>
        <taxon>Bacteria</taxon>
        <taxon>Pseudomonadati</taxon>
        <taxon>Pseudomonadota</taxon>
        <taxon>Betaproteobacteria</taxon>
        <taxon>Burkholderiales</taxon>
        <taxon>Burkholderiaceae</taxon>
        <taxon>Caballeronia</taxon>
    </lineage>
</organism>
<evidence type="ECO:0000256" key="5">
    <source>
        <dbReference type="ARBA" id="ARBA00022741"/>
    </source>
</evidence>
<dbReference type="CDD" id="cd03293">
    <property type="entry name" value="ABC_NrtD_SsuB_transporters"/>
    <property type="match status" value="1"/>
</dbReference>
<evidence type="ECO:0000256" key="7">
    <source>
        <dbReference type="ARBA" id="ARBA00022967"/>
    </source>
</evidence>
<protein>
    <submittedName>
        <fullName evidence="10">Taurine transporter ATP-binding subunit</fullName>
        <ecNumber evidence="10">3.6.3.36</ecNumber>
    </submittedName>
</protein>
<dbReference type="AlphaFoldDB" id="A0A0J1CXF3"/>
<dbReference type="Gene3D" id="3.40.50.300">
    <property type="entry name" value="P-loop containing nucleotide triphosphate hydrolases"/>
    <property type="match status" value="1"/>
</dbReference>
<dbReference type="PATRIC" id="fig|908627.4.peg.3523"/>